<dbReference type="AlphaFoldDB" id="A0A4Y7RK82"/>
<dbReference type="Proteomes" id="UP000297597">
    <property type="component" value="Unassembled WGS sequence"/>
</dbReference>
<evidence type="ECO:0000313" key="1">
    <source>
        <dbReference type="EMBL" id="TEB09139.1"/>
    </source>
</evidence>
<dbReference type="OrthoDB" id="2990796at2"/>
<organism evidence="1 2">
    <name type="scientific">Pelotomaculum propionicicum</name>
    <dbReference type="NCBI Taxonomy" id="258475"/>
    <lineage>
        <taxon>Bacteria</taxon>
        <taxon>Bacillati</taxon>
        <taxon>Bacillota</taxon>
        <taxon>Clostridia</taxon>
        <taxon>Eubacteriales</taxon>
        <taxon>Desulfotomaculaceae</taxon>
        <taxon>Pelotomaculum</taxon>
    </lineage>
</organism>
<sequence>MDEISCSYFEAGHLLIFKHFGVERDMTLEVFTELFARALWYEEREIYLTAAAIVKALGGGGAE</sequence>
<proteinExistence type="predicted"/>
<dbReference type="EMBL" id="QFFZ01000058">
    <property type="protein sequence ID" value="TEB09139.1"/>
    <property type="molecule type" value="Genomic_DNA"/>
</dbReference>
<evidence type="ECO:0000313" key="2">
    <source>
        <dbReference type="Proteomes" id="UP000297597"/>
    </source>
</evidence>
<protein>
    <submittedName>
        <fullName evidence="1">Uncharacterized protein</fullName>
    </submittedName>
</protein>
<name>A0A4Y7RK82_9FIRM</name>
<keyword evidence="2" id="KW-1185">Reference proteome</keyword>
<reference evidence="1 2" key="1">
    <citation type="journal article" date="2018" name="Environ. Microbiol.">
        <title>Novel energy conservation strategies and behaviour of Pelotomaculum schinkii driving syntrophic propionate catabolism.</title>
        <authorList>
            <person name="Hidalgo-Ahumada C.A.P."/>
            <person name="Nobu M.K."/>
            <person name="Narihiro T."/>
            <person name="Tamaki H."/>
            <person name="Liu W.T."/>
            <person name="Kamagata Y."/>
            <person name="Stams A.J.M."/>
            <person name="Imachi H."/>
            <person name="Sousa D.Z."/>
        </authorList>
    </citation>
    <scope>NUCLEOTIDE SEQUENCE [LARGE SCALE GENOMIC DNA]</scope>
    <source>
        <strain evidence="1 2">MGP</strain>
    </source>
</reference>
<dbReference type="RefSeq" id="WP_134215442.1">
    <property type="nucleotide sequence ID" value="NZ_QFFZ01000058.1"/>
</dbReference>
<comment type="caution">
    <text evidence="1">The sequence shown here is derived from an EMBL/GenBank/DDBJ whole genome shotgun (WGS) entry which is preliminary data.</text>
</comment>
<accession>A0A4Y7RK82</accession>
<gene>
    <name evidence="1" type="ORF">Pmgp_03360</name>
</gene>